<comment type="similarity">
    <text evidence="2">Belongs to the EfeM/EfeO family.</text>
</comment>
<dbReference type="OrthoDB" id="7260758at2"/>
<name>A0A4Q7LYK5_9MICO</name>
<evidence type="ECO:0000256" key="4">
    <source>
        <dbReference type="SAM" id="SignalP"/>
    </source>
</evidence>
<proteinExistence type="inferred from homology"/>
<sequence length="418" mass="42645">MRARAARSRPGLPRTVIVLSASAAALCLGACGGPDDAAAVATSAPAVAGTPVAAGPDNCGEGWTGGAAGDQTFAITNTATTSMAVYLQDAPAGDADARTYLVVDAIGAGATTSASVRLNGGAYRFVCLQVDEDMVAGKPVTVTGGKVAAATPSIVLLSQQDLIPPTQAYSAWALGRARTLAQQVAALDADAAAGDLAAARRDWLTAHTTYGTLGAAYGAFGDLGDAIDALPPRGASAAQDEDLTGFRKIEALLWPEPGVGSGTDVARAARPATRQLVADVASLVTLLQDPRMDPLELGLRAHEILEDVQRITLSGRADGPSGTTLAEVAAAVDGSRAALEQLRPLLTAQGFDLAPDDDALNGLADTVTTFEHDDADGPVWTSRADLTPAQREQLDARLDAALEPLARVAATTEPRRHS</sequence>
<feature type="domain" description="Imelysin-like" evidence="5">
    <location>
        <begin position="166"/>
        <end position="403"/>
    </location>
</feature>
<dbReference type="EMBL" id="SGWX01000001">
    <property type="protein sequence ID" value="RZS60335.1"/>
    <property type="molecule type" value="Genomic_DNA"/>
</dbReference>
<dbReference type="RefSeq" id="WP_130412170.1">
    <property type="nucleotide sequence ID" value="NZ_SGWX01000001.1"/>
</dbReference>
<dbReference type="Pfam" id="PF09375">
    <property type="entry name" value="Peptidase_M75"/>
    <property type="match status" value="1"/>
</dbReference>
<dbReference type="InterPro" id="IPR034981">
    <property type="entry name" value="Imelysin-like_EfeO/Algp7"/>
</dbReference>
<comment type="caution">
    <text evidence="6">The sequence shown here is derived from an EMBL/GenBank/DDBJ whole genome shotgun (WGS) entry which is preliminary data.</text>
</comment>
<dbReference type="InterPro" id="IPR018976">
    <property type="entry name" value="Imelysin-like"/>
</dbReference>
<dbReference type="PANTHER" id="PTHR39192">
    <property type="entry name" value="IRON UPTAKE SYSTEM COMPONENT EFEO"/>
    <property type="match status" value="1"/>
</dbReference>
<dbReference type="InterPro" id="IPR050894">
    <property type="entry name" value="EfeM/EfeO_iron_uptake"/>
</dbReference>
<feature type="signal peptide" evidence="4">
    <location>
        <begin position="1"/>
        <end position="25"/>
    </location>
</feature>
<dbReference type="CDD" id="cd14656">
    <property type="entry name" value="Imelysin-like_EfeO"/>
    <property type="match status" value="1"/>
</dbReference>
<keyword evidence="3 4" id="KW-0732">Signal</keyword>
<evidence type="ECO:0000313" key="6">
    <source>
        <dbReference type="EMBL" id="RZS60335.1"/>
    </source>
</evidence>
<organism evidence="6 7">
    <name type="scientific">Xylanimonas ulmi</name>
    <dbReference type="NCBI Taxonomy" id="228973"/>
    <lineage>
        <taxon>Bacteria</taxon>
        <taxon>Bacillati</taxon>
        <taxon>Actinomycetota</taxon>
        <taxon>Actinomycetes</taxon>
        <taxon>Micrococcales</taxon>
        <taxon>Promicromonosporaceae</taxon>
        <taxon>Xylanimonas</taxon>
    </lineage>
</organism>
<evidence type="ECO:0000313" key="7">
    <source>
        <dbReference type="Proteomes" id="UP000293852"/>
    </source>
</evidence>
<evidence type="ECO:0000259" key="5">
    <source>
        <dbReference type="Pfam" id="PF09375"/>
    </source>
</evidence>
<accession>A0A4Q7LYK5</accession>
<comment type="subcellular location">
    <subcellularLocation>
        <location evidence="1">Cell envelope</location>
    </subcellularLocation>
</comment>
<reference evidence="6 7" key="1">
    <citation type="submission" date="2019-02" db="EMBL/GenBank/DDBJ databases">
        <title>Sequencing the genomes of 1000 actinobacteria strains.</title>
        <authorList>
            <person name="Klenk H.-P."/>
        </authorList>
    </citation>
    <scope>NUCLEOTIDE SEQUENCE [LARGE SCALE GENOMIC DNA]</scope>
    <source>
        <strain evidence="6 7">DSM 16932</strain>
    </source>
</reference>
<feature type="chain" id="PRO_5039081922" evidence="4">
    <location>
        <begin position="26"/>
        <end position="418"/>
    </location>
</feature>
<dbReference type="GO" id="GO:0030313">
    <property type="term" value="C:cell envelope"/>
    <property type="evidence" value="ECO:0007669"/>
    <property type="project" value="UniProtKB-SubCell"/>
</dbReference>
<dbReference type="Gene3D" id="1.20.1420.20">
    <property type="entry name" value="M75 peptidase, HXXE motif"/>
    <property type="match status" value="1"/>
</dbReference>
<dbReference type="InterPro" id="IPR038352">
    <property type="entry name" value="Imelysin_sf"/>
</dbReference>
<protein>
    <submittedName>
        <fullName evidence="6">Iron uptake system component EfeO</fullName>
    </submittedName>
</protein>
<dbReference type="Proteomes" id="UP000293852">
    <property type="component" value="Unassembled WGS sequence"/>
</dbReference>
<gene>
    <name evidence="6" type="ORF">EV386_0590</name>
</gene>
<dbReference type="AlphaFoldDB" id="A0A4Q7LYK5"/>
<evidence type="ECO:0000256" key="3">
    <source>
        <dbReference type="ARBA" id="ARBA00022729"/>
    </source>
</evidence>
<dbReference type="PANTHER" id="PTHR39192:SF1">
    <property type="entry name" value="IRON UPTAKE SYSTEM COMPONENT EFEO"/>
    <property type="match status" value="1"/>
</dbReference>
<keyword evidence="7" id="KW-1185">Reference proteome</keyword>
<evidence type="ECO:0000256" key="2">
    <source>
        <dbReference type="ARBA" id="ARBA00005989"/>
    </source>
</evidence>
<evidence type="ECO:0000256" key="1">
    <source>
        <dbReference type="ARBA" id="ARBA00004196"/>
    </source>
</evidence>